<gene>
    <name evidence="7" type="ORF">OCU04_001035</name>
</gene>
<dbReference type="Pfam" id="PF25129">
    <property type="entry name" value="Pyr4-TMTC"/>
    <property type="match status" value="1"/>
</dbReference>
<sequence>MTFQFHLPLNHIDAVNQPPIYFLQVQDALILTTGILWTVAYVLYIKQANQDESYGMPLIALCANIGWELIYGVFYPLSFAETITFVPWLLVDAGIWIMTLRYGPQQWKQAPLVANNLSFILIVGTVVMVALHWAFINTYESVFEAAFWSGFVLQTLLGTASIAHLMSRNNTSGHSLTIWFCRWIGSAAAVVMFSWRYAHYPADYKHVGTPMATVMFTIIEMADITYPFVYAALDKTEKLKTK</sequence>
<evidence type="ECO:0000256" key="1">
    <source>
        <dbReference type="ARBA" id="ARBA00004141"/>
    </source>
</evidence>
<name>A0A9X0AXB1_9HELO</name>
<comment type="similarity">
    <text evidence="2">Belongs to the paxB family.</text>
</comment>
<dbReference type="PANTHER" id="PTHR42038">
    <property type="match status" value="1"/>
</dbReference>
<organism evidence="7 8">
    <name type="scientific">Sclerotinia nivalis</name>
    <dbReference type="NCBI Taxonomy" id="352851"/>
    <lineage>
        <taxon>Eukaryota</taxon>
        <taxon>Fungi</taxon>
        <taxon>Dikarya</taxon>
        <taxon>Ascomycota</taxon>
        <taxon>Pezizomycotina</taxon>
        <taxon>Leotiomycetes</taxon>
        <taxon>Helotiales</taxon>
        <taxon>Sclerotiniaceae</taxon>
        <taxon>Sclerotinia</taxon>
    </lineage>
</organism>
<feature type="transmembrane region" description="Helical" evidence="6">
    <location>
        <begin position="147"/>
        <end position="167"/>
    </location>
</feature>
<evidence type="ECO:0008006" key="9">
    <source>
        <dbReference type="Google" id="ProtNLM"/>
    </source>
</evidence>
<evidence type="ECO:0000256" key="3">
    <source>
        <dbReference type="ARBA" id="ARBA00022692"/>
    </source>
</evidence>
<keyword evidence="3 6" id="KW-0812">Transmembrane</keyword>
<dbReference type="AlphaFoldDB" id="A0A9X0AXB1"/>
<comment type="caution">
    <text evidence="7">The sequence shown here is derived from an EMBL/GenBank/DDBJ whole genome shotgun (WGS) entry which is preliminary data.</text>
</comment>
<evidence type="ECO:0000256" key="4">
    <source>
        <dbReference type="ARBA" id="ARBA00022989"/>
    </source>
</evidence>
<dbReference type="OrthoDB" id="5294024at2759"/>
<feature type="transmembrane region" description="Helical" evidence="6">
    <location>
        <begin position="179"/>
        <end position="198"/>
    </location>
</feature>
<comment type="subcellular location">
    <subcellularLocation>
        <location evidence="1">Membrane</location>
        <topology evidence="1">Multi-pass membrane protein</topology>
    </subcellularLocation>
</comment>
<evidence type="ECO:0000256" key="5">
    <source>
        <dbReference type="ARBA" id="ARBA00023136"/>
    </source>
</evidence>
<dbReference type="GO" id="GO:0016020">
    <property type="term" value="C:membrane"/>
    <property type="evidence" value="ECO:0007669"/>
    <property type="project" value="UniProtKB-SubCell"/>
</dbReference>
<dbReference type="GO" id="GO:0016829">
    <property type="term" value="F:lyase activity"/>
    <property type="evidence" value="ECO:0007669"/>
    <property type="project" value="InterPro"/>
</dbReference>
<feature type="transmembrane region" description="Helical" evidence="6">
    <location>
        <begin position="20"/>
        <end position="44"/>
    </location>
</feature>
<evidence type="ECO:0000313" key="8">
    <source>
        <dbReference type="Proteomes" id="UP001152300"/>
    </source>
</evidence>
<feature type="transmembrane region" description="Helical" evidence="6">
    <location>
        <begin position="56"/>
        <end position="77"/>
    </location>
</feature>
<dbReference type="InterPro" id="IPR039020">
    <property type="entry name" value="PaxB-like"/>
</dbReference>
<feature type="transmembrane region" description="Helical" evidence="6">
    <location>
        <begin position="210"/>
        <end position="233"/>
    </location>
</feature>
<dbReference type="Proteomes" id="UP001152300">
    <property type="component" value="Unassembled WGS sequence"/>
</dbReference>
<feature type="transmembrane region" description="Helical" evidence="6">
    <location>
        <begin position="83"/>
        <end position="100"/>
    </location>
</feature>
<evidence type="ECO:0000256" key="6">
    <source>
        <dbReference type="SAM" id="Phobius"/>
    </source>
</evidence>
<keyword evidence="5 6" id="KW-0472">Membrane</keyword>
<accession>A0A9X0AXB1</accession>
<keyword evidence="4 6" id="KW-1133">Transmembrane helix</keyword>
<protein>
    <recommendedName>
        <fullName evidence="9">Integral membrane protein</fullName>
    </recommendedName>
</protein>
<evidence type="ECO:0000256" key="2">
    <source>
        <dbReference type="ARBA" id="ARBA00006757"/>
    </source>
</evidence>
<dbReference type="EMBL" id="JAPEIS010000001">
    <property type="protein sequence ID" value="KAJ8070664.1"/>
    <property type="molecule type" value="Genomic_DNA"/>
</dbReference>
<proteinExistence type="inferred from homology"/>
<reference evidence="7" key="1">
    <citation type="submission" date="2022-11" db="EMBL/GenBank/DDBJ databases">
        <title>Genome Resource of Sclerotinia nivalis Strain SnTB1, a Plant Pathogen Isolated from American Ginseng.</title>
        <authorList>
            <person name="Fan S."/>
        </authorList>
    </citation>
    <scope>NUCLEOTIDE SEQUENCE</scope>
    <source>
        <strain evidence="7">SnTB1</strain>
    </source>
</reference>
<feature type="transmembrane region" description="Helical" evidence="6">
    <location>
        <begin position="112"/>
        <end position="135"/>
    </location>
</feature>
<keyword evidence="8" id="KW-1185">Reference proteome</keyword>
<evidence type="ECO:0000313" key="7">
    <source>
        <dbReference type="EMBL" id="KAJ8070664.1"/>
    </source>
</evidence>
<dbReference type="PANTHER" id="PTHR42038:SF2">
    <property type="entry name" value="TERPENE CYCLASE AUSL"/>
    <property type="match status" value="1"/>
</dbReference>